<evidence type="ECO:0000313" key="3">
    <source>
        <dbReference type="EMBL" id="USD22173.1"/>
    </source>
</evidence>
<organism evidence="3 4">
    <name type="scientific">Microbulbifer variabilis</name>
    <dbReference type="NCBI Taxonomy" id="266805"/>
    <lineage>
        <taxon>Bacteria</taxon>
        <taxon>Pseudomonadati</taxon>
        <taxon>Pseudomonadota</taxon>
        <taxon>Gammaproteobacteria</taxon>
        <taxon>Cellvibrionales</taxon>
        <taxon>Microbulbiferaceae</taxon>
        <taxon>Microbulbifer</taxon>
    </lineage>
</organism>
<sequence>MKIIGYFLIGSLFGLMVSGSPALTAQANPHAGHNGDQHPVIEIPVHIAVPRIELDIKRDSLSGFNLHIGYDRFELESPRYASNKPQRFLEGHAHLYINGEKIQRLYAADVHLSEKLLKPGFNQITVTLNAHDHSTWSRGGKRVLATLFIQRDSDNFVLHHFSTSPLSQGERREESKKPQDLAHISQ</sequence>
<feature type="region of interest" description="Disordered" evidence="1">
    <location>
        <begin position="165"/>
        <end position="186"/>
    </location>
</feature>
<evidence type="ECO:0000256" key="1">
    <source>
        <dbReference type="SAM" id="MobiDB-lite"/>
    </source>
</evidence>
<dbReference type="RefSeq" id="WP_252084535.1">
    <property type="nucleotide sequence ID" value="NZ_CP092418.1"/>
</dbReference>
<gene>
    <name evidence="3" type="ORF">MJO52_03285</name>
</gene>
<proteinExistence type="predicted"/>
<feature type="compositionally biased region" description="Basic and acidic residues" evidence="1">
    <location>
        <begin position="169"/>
        <end position="180"/>
    </location>
</feature>
<dbReference type="EMBL" id="CP092418">
    <property type="protein sequence ID" value="USD22173.1"/>
    <property type="molecule type" value="Genomic_DNA"/>
</dbReference>
<evidence type="ECO:0000313" key="4">
    <source>
        <dbReference type="Proteomes" id="UP001055658"/>
    </source>
</evidence>
<feature type="signal peptide" evidence="2">
    <location>
        <begin position="1"/>
        <end position="27"/>
    </location>
</feature>
<protein>
    <submittedName>
        <fullName evidence="3">Uncharacterized protein</fullName>
    </submittedName>
</protein>
<reference evidence="3" key="1">
    <citation type="submission" date="2022-02" db="EMBL/GenBank/DDBJ databases">
        <title>Coral-associated bacteria.</title>
        <authorList>
            <person name="Tang K."/>
            <person name="Wang X."/>
        </authorList>
    </citation>
    <scope>NUCLEOTIDE SEQUENCE</scope>
    <source>
        <strain evidence="3">SCSIO 43006</strain>
    </source>
</reference>
<evidence type="ECO:0000256" key="2">
    <source>
        <dbReference type="SAM" id="SignalP"/>
    </source>
</evidence>
<feature type="chain" id="PRO_5046486406" evidence="2">
    <location>
        <begin position="28"/>
        <end position="186"/>
    </location>
</feature>
<keyword evidence="4" id="KW-1185">Reference proteome</keyword>
<accession>A0ABY4VD13</accession>
<name>A0ABY4VD13_9GAMM</name>
<dbReference type="Proteomes" id="UP001055658">
    <property type="component" value="Chromosome"/>
</dbReference>
<keyword evidence="2" id="KW-0732">Signal</keyword>